<dbReference type="RefSeq" id="WP_160896284.1">
    <property type="nucleotide sequence ID" value="NZ_WUMU01000024.1"/>
</dbReference>
<comment type="caution">
    <text evidence="2">The sequence shown here is derived from an EMBL/GenBank/DDBJ whole genome shotgun (WGS) entry which is preliminary data.</text>
</comment>
<reference evidence="2 3" key="1">
    <citation type="submission" date="2019-12" db="EMBL/GenBank/DDBJ databases">
        <authorList>
            <person name="Li M."/>
        </authorList>
    </citation>
    <scope>NUCLEOTIDE SEQUENCE [LARGE SCALE GENOMIC DNA]</scope>
    <source>
        <strain evidence="2 3">GBMRC 2024</strain>
    </source>
</reference>
<sequence>MRKQEERLQRQIAAAAKAAGHVPYRRGPPREALIARRKAQEPPPQPED</sequence>
<organism evidence="2 3">
    <name type="scientific">Pseudooceanicola albus</name>
    <dbReference type="NCBI Taxonomy" id="2692189"/>
    <lineage>
        <taxon>Bacteria</taxon>
        <taxon>Pseudomonadati</taxon>
        <taxon>Pseudomonadota</taxon>
        <taxon>Alphaproteobacteria</taxon>
        <taxon>Rhodobacterales</taxon>
        <taxon>Paracoccaceae</taxon>
        <taxon>Pseudooceanicola</taxon>
    </lineage>
</organism>
<dbReference type="EMBL" id="WUMU01000024">
    <property type="protein sequence ID" value="MXN20158.1"/>
    <property type="molecule type" value="Genomic_DNA"/>
</dbReference>
<name>A0A6L7G9F7_9RHOB</name>
<evidence type="ECO:0000256" key="1">
    <source>
        <dbReference type="SAM" id="MobiDB-lite"/>
    </source>
</evidence>
<evidence type="ECO:0000313" key="2">
    <source>
        <dbReference type="EMBL" id="MXN20158.1"/>
    </source>
</evidence>
<proteinExistence type="predicted"/>
<gene>
    <name evidence="2" type="ORF">GR170_20170</name>
</gene>
<feature type="region of interest" description="Disordered" evidence="1">
    <location>
        <begin position="1"/>
        <end position="48"/>
    </location>
</feature>
<accession>A0A6L7G9F7</accession>
<dbReference type="Proteomes" id="UP000477911">
    <property type="component" value="Unassembled WGS sequence"/>
</dbReference>
<dbReference type="AlphaFoldDB" id="A0A6L7G9F7"/>
<evidence type="ECO:0000313" key="3">
    <source>
        <dbReference type="Proteomes" id="UP000477911"/>
    </source>
</evidence>
<keyword evidence="3" id="KW-1185">Reference proteome</keyword>
<protein>
    <submittedName>
        <fullName evidence="2">Uncharacterized protein</fullName>
    </submittedName>
</protein>